<dbReference type="Proteomes" id="UP001333818">
    <property type="component" value="Unassembled WGS sequence"/>
</dbReference>
<sequence length="166" mass="19040">MARSRYLVSQFNADRRYPCPVCWRGEIATMPLMDTLGCNFCNHIFIFEPPQQTLKMADSNASLVWEWNGNTWQNANRQLAELSWGLGLAGIALVVFPTTIMALSAYAFAPEPDVSLAWVPLVWTILTFICHLYFVLAIAADYYQFPLLSYLRIIKRSLMRTSHIRN</sequence>
<dbReference type="AlphaFoldDB" id="A0AAW9PT62"/>
<feature type="transmembrane region" description="Helical" evidence="1">
    <location>
        <begin position="121"/>
        <end position="143"/>
    </location>
</feature>
<name>A0AAW9PT62_9CYAN</name>
<keyword evidence="3" id="KW-1185">Reference proteome</keyword>
<organism evidence="2 3">
    <name type="scientific">Tumidithrix elongata BACA0141</name>
    <dbReference type="NCBI Taxonomy" id="2716417"/>
    <lineage>
        <taxon>Bacteria</taxon>
        <taxon>Bacillati</taxon>
        <taxon>Cyanobacteriota</taxon>
        <taxon>Cyanophyceae</taxon>
        <taxon>Pseudanabaenales</taxon>
        <taxon>Pseudanabaenaceae</taxon>
        <taxon>Tumidithrix</taxon>
        <taxon>Tumidithrix elongata</taxon>
    </lineage>
</organism>
<reference evidence="2" key="1">
    <citation type="submission" date="2024-01" db="EMBL/GenBank/DDBJ databases">
        <title>Bank of Algae and Cyanobacteria of the Azores (BACA) strain genomes.</title>
        <authorList>
            <person name="Luz R."/>
            <person name="Cordeiro R."/>
            <person name="Fonseca A."/>
            <person name="Goncalves V."/>
        </authorList>
    </citation>
    <scope>NUCLEOTIDE SEQUENCE</scope>
    <source>
        <strain evidence="2">BACA0141</strain>
    </source>
</reference>
<evidence type="ECO:0000256" key="1">
    <source>
        <dbReference type="SAM" id="Phobius"/>
    </source>
</evidence>
<evidence type="ECO:0000313" key="3">
    <source>
        <dbReference type="Proteomes" id="UP001333818"/>
    </source>
</evidence>
<proteinExistence type="predicted"/>
<comment type="caution">
    <text evidence="2">The sequence shown here is derived from an EMBL/GenBank/DDBJ whole genome shotgun (WGS) entry which is preliminary data.</text>
</comment>
<protein>
    <recommendedName>
        <fullName evidence="4">DUF983 domain-containing protein</fullName>
    </recommendedName>
</protein>
<keyword evidence="1" id="KW-0472">Membrane</keyword>
<keyword evidence="1" id="KW-1133">Transmembrane helix</keyword>
<accession>A0AAW9PT62</accession>
<keyword evidence="1" id="KW-0812">Transmembrane</keyword>
<evidence type="ECO:0000313" key="2">
    <source>
        <dbReference type="EMBL" id="MEE3715466.1"/>
    </source>
</evidence>
<evidence type="ECO:0008006" key="4">
    <source>
        <dbReference type="Google" id="ProtNLM"/>
    </source>
</evidence>
<dbReference type="EMBL" id="JAZBJZ010000004">
    <property type="protein sequence ID" value="MEE3715466.1"/>
    <property type="molecule type" value="Genomic_DNA"/>
</dbReference>
<gene>
    <name evidence="2" type="ORF">V2H45_01765</name>
</gene>
<feature type="transmembrane region" description="Helical" evidence="1">
    <location>
        <begin position="86"/>
        <end position="109"/>
    </location>
</feature>